<gene>
    <name evidence="1" type="ORF">NCTC10918_00120</name>
</gene>
<dbReference type="InterPro" id="IPR011047">
    <property type="entry name" value="Quinoprotein_ADH-like_sf"/>
</dbReference>
<name>A0A448USI8_9MICC</name>
<evidence type="ECO:0000313" key="1">
    <source>
        <dbReference type="EMBL" id="VEJ28882.1"/>
    </source>
</evidence>
<reference evidence="1 2" key="1">
    <citation type="submission" date="2018-12" db="EMBL/GenBank/DDBJ databases">
        <authorList>
            <consortium name="Pathogen Informatics"/>
        </authorList>
    </citation>
    <scope>NUCLEOTIDE SEQUENCE [LARGE SCALE GENOMIC DNA]</scope>
    <source>
        <strain evidence="1 2">NCTC10918</strain>
    </source>
</reference>
<proteinExistence type="predicted"/>
<evidence type="ECO:0000313" key="2">
    <source>
        <dbReference type="Proteomes" id="UP000270988"/>
    </source>
</evidence>
<dbReference type="Proteomes" id="UP000270988">
    <property type="component" value="Chromosome"/>
</dbReference>
<accession>A0A448USI8</accession>
<dbReference type="SUPFAM" id="SSF50998">
    <property type="entry name" value="Quinoprotein alcohol dehydrogenase-like"/>
    <property type="match status" value="1"/>
</dbReference>
<protein>
    <submittedName>
        <fullName evidence="1">Uncharacterized protein</fullName>
    </submittedName>
</protein>
<organism evidence="1 2">
    <name type="scientific">Rothia dentocariosa</name>
    <dbReference type="NCBI Taxonomy" id="2047"/>
    <lineage>
        <taxon>Bacteria</taxon>
        <taxon>Bacillati</taxon>
        <taxon>Actinomycetota</taxon>
        <taxon>Actinomycetes</taxon>
        <taxon>Micrococcales</taxon>
        <taxon>Micrococcaceae</taxon>
        <taxon>Rothia</taxon>
    </lineage>
</organism>
<dbReference type="EMBL" id="LR134521">
    <property type="protein sequence ID" value="VEJ28882.1"/>
    <property type="molecule type" value="Genomic_DNA"/>
</dbReference>
<sequence>MPWKWRTSDKSGTGNVNEMNTYVQAITQVGDTVFTGGDFAYLESAAGAHVDQSYLAGFNVNTGELVQTFKPKFNGQIKSLEALPNNKLAVGGEFTEVNGEKVPGFAVLDPATGQLDRELNLQVENNVSGSALSVKTLQAQGITCTWAVRLPISRAQEPPIRFTPVTLLA</sequence>
<dbReference type="AlphaFoldDB" id="A0A448USI8"/>